<dbReference type="Gene3D" id="2.60.120.10">
    <property type="entry name" value="Jelly Rolls"/>
    <property type="match status" value="1"/>
</dbReference>
<dbReference type="STRING" id="360807.ERS852392_01764"/>
<evidence type="ECO:0000313" key="2">
    <source>
        <dbReference type="Proteomes" id="UP000049828"/>
    </source>
</evidence>
<protein>
    <submittedName>
        <fullName evidence="1">Cyclic nucleotide-binding protein</fullName>
    </submittedName>
</protein>
<dbReference type="InterPro" id="IPR014710">
    <property type="entry name" value="RmlC-like_jellyroll"/>
</dbReference>
<evidence type="ECO:0000313" key="1">
    <source>
        <dbReference type="EMBL" id="CRL39679.1"/>
    </source>
</evidence>
<reference evidence="2" key="1">
    <citation type="submission" date="2015-05" db="EMBL/GenBank/DDBJ databases">
        <authorList>
            <consortium name="Pathogen Informatics"/>
        </authorList>
    </citation>
    <scope>NUCLEOTIDE SEQUENCE [LARGE SCALE GENOMIC DNA]</scope>
    <source>
        <strain evidence="2">L1-83</strain>
    </source>
</reference>
<dbReference type="SUPFAM" id="SSF51206">
    <property type="entry name" value="cAMP-binding domain-like"/>
    <property type="match status" value="1"/>
</dbReference>
<dbReference type="CDD" id="cd00038">
    <property type="entry name" value="CAP_ED"/>
    <property type="match status" value="1"/>
</dbReference>
<dbReference type="Proteomes" id="UP000049828">
    <property type="component" value="Unassembled WGS sequence"/>
</dbReference>
<gene>
    <name evidence="1" type="ORF">RIL183_25541</name>
</gene>
<accession>A0A0M6WRC6</accession>
<dbReference type="InterPro" id="IPR018490">
    <property type="entry name" value="cNMP-bd_dom_sf"/>
</dbReference>
<dbReference type="RefSeq" id="WP_055039849.1">
    <property type="nucleotide sequence ID" value="NZ_CVRS01000079.1"/>
</dbReference>
<keyword evidence="2" id="KW-1185">Reference proteome</keyword>
<dbReference type="AlphaFoldDB" id="A0A0M6WRC6"/>
<name>A0A0M6WRC6_9FIRM</name>
<dbReference type="InterPro" id="IPR000595">
    <property type="entry name" value="cNMP-bd_dom"/>
</dbReference>
<dbReference type="EMBL" id="CVRS01000079">
    <property type="protein sequence ID" value="CRL39679.1"/>
    <property type="molecule type" value="Genomic_DNA"/>
</dbReference>
<proteinExistence type="predicted"/>
<dbReference type="OrthoDB" id="334160at2"/>
<sequence length="762" mass="90258">MEVLKVQKGQIIAKKNDKVKEWYFIQEGSVIQKYAFVELELKQNGIVGILENDRFLCDYIAAEDSALAVFPCESSEDLQGILSNDAKIRRYFLRAAIEQRQQMLQVYAGLEVRCKQFHTFIETFYNDYKTICNQYQLEEQPFSKMDYFHSLEMRHKAEKWEMDNSSSLVTNYLEEYLNLLEKDDSLCVGAIMEASAQMRRVAQGISEMVAYLLYNKDLLISESGKDIFQLFFDLAIRAGLNHEELEPINKEVKLIIELVEKLKIYDQRVIDYRWSEYQNYEFGSNGLEEVASVGVFGEDEEEFESDEEESEDCLEHILTYAGFDESQIEDVRNKIREYRELPDMLSTDDEAYRIRKQLTPVFYDVYYKVFMRAMQEEGQITPILEMFLNFGFMDVQMVGEDNANALYDLTEHLDLCNSEHVYTMYEWLKAIYEGRKEPSKNEFDLDYSQYLLEKLKTKKITEAQMKQLQDNRELKVKYEIQNMFTSGNRATYGKITTFCPILGEYDLINSVEKMLVTAERLEEVINQIRKIDFSVFYREVLFSDPDKGINHENIMKEVLPDIILMPNAGTKAMMWQETAGVKRDTSARFMFPVFTAVDLEDMMIETMGRYRWEICRKIQGVHWNDIREKSLTAEYCDYMQFYRKNFELSADAKEKLKNALFRAKNNYREVFVKDYQNWIKYESRGSYRLNKVSRQILMTYCPFSKELRNELKANPMYQELLNRYDIQSSRSVKRILAVYDKYKRAGGELNQDLRDNLLYYQL</sequence>
<organism evidence="1 2">
    <name type="scientific">Roseburia inulinivorans</name>
    <dbReference type="NCBI Taxonomy" id="360807"/>
    <lineage>
        <taxon>Bacteria</taxon>
        <taxon>Bacillati</taxon>
        <taxon>Bacillota</taxon>
        <taxon>Clostridia</taxon>
        <taxon>Lachnospirales</taxon>
        <taxon>Lachnospiraceae</taxon>
        <taxon>Roseburia</taxon>
    </lineage>
</organism>